<sequence>MGQRNLMALALLALLKIVDAVSIDARANGALVIGGDRIQELHEIQEELKTKFKNFEIMMESEVGKLKEKIALLETKVQDQDVLLQSYKDRQADSTIPTTNIEIMERSSKKTILEPKTCLEARTSDPSLESGMYFIDPDGQGRGDDPIYVYCNMTTGSTSVLHDSEDSIEVGHCFDPGCYSRPIKYNATLRQITMLSELSNVCQQSIKVDCYDAAFEFNGIPYAWWTDRNGESRYFWAGNNNNASGRYHTCQCGLDGNCKDKSLSCNCDSDLAIELSDVGFLDSWQHILRNTGTLMDKELLPVTALHFGRTIAPTSTNRHTLGRLECSGKVVLNGMPSSCQDLWRIGYTLSGLYSIKGSSSNKVETVYCDFSKLPGDQDLETRIGSNNIISVPVYFTVGRTTSFTTLNTILSFEKESLNVGDAFNMLTGVFTAPRNGTYFFAFSGFPEGGAALFFNLQLNDANVANCFSPYVATNCNIPFTTKLSSGDRVQLLLQTGSTNSAVFTGWLIAEDIFQS</sequence>
<dbReference type="GO" id="GO:0005581">
    <property type="term" value="C:collagen trimer"/>
    <property type="evidence" value="ECO:0007669"/>
    <property type="project" value="UniProtKB-KW"/>
</dbReference>
<dbReference type="InterPro" id="IPR001073">
    <property type="entry name" value="C1q_dom"/>
</dbReference>
<dbReference type="SUPFAM" id="SSF56496">
    <property type="entry name" value="Fibrinogen C-terminal domain-like"/>
    <property type="match status" value="2"/>
</dbReference>
<dbReference type="KEGG" id="dpx:DAPPUDRAFT_224392"/>
<dbReference type="AlphaFoldDB" id="E9GHS3"/>
<evidence type="ECO:0000313" key="8">
    <source>
        <dbReference type="Proteomes" id="UP000000305"/>
    </source>
</evidence>
<evidence type="ECO:0000256" key="4">
    <source>
        <dbReference type="ARBA" id="ARBA00023119"/>
    </source>
</evidence>
<dbReference type="SUPFAM" id="SSF49842">
    <property type="entry name" value="TNF-like"/>
    <property type="match status" value="1"/>
</dbReference>
<comment type="subcellular location">
    <subcellularLocation>
        <location evidence="1">Secreted</location>
    </subcellularLocation>
</comment>
<keyword evidence="8" id="KW-1185">Reference proteome</keyword>
<dbReference type="Pfam" id="PF00386">
    <property type="entry name" value="C1q"/>
    <property type="match status" value="1"/>
</dbReference>
<keyword evidence="2" id="KW-0964">Secreted</keyword>
<dbReference type="EMBL" id="GL732545">
    <property type="protein sequence ID" value="EFX80886.1"/>
    <property type="molecule type" value="Genomic_DNA"/>
</dbReference>
<dbReference type="PANTHER" id="PTHR22923">
    <property type="entry name" value="CEREBELLIN-RELATED"/>
    <property type="match status" value="1"/>
</dbReference>
<dbReference type="Gene3D" id="2.60.120.40">
    <property type="match status" value="1"/>
</dbReference>
<evidence type="ECO:0000256" key="5">
    <source>
        <dbReference type="SAM" id="SignalP"/>
    </source>
</evidence>
<protein>
    <recommendedName>
        <fullName evidence="6">C1q domain-containing protein</fullName>
    </recommendedName>
</protein>
<dbReference type="SMART" id="SM00110">
    <property type="entry name" value="C1Q"/>
    <property type="match status" value="1"/>
</dbReference>
<dbReference type="InterPro" id="IPR050822">
    <property type="entry name" value="Cerebellin_Synaptic_Org"/>
</dbReference>
<evidence type="ECO:0000259" key="6">
    <source>
        <dbReference type="PROSITE" id="PS50871"/>
    </source>
</evidence>
<dbReference type="PANTHER" id="PTHR22923:SF62">
    <property type="entry name" value="CVP18"/>
    <property type="match status" value="1"/>
</dbReference>
<dbReference type="Proteomes" id="UP000000305">
    <property type="component" value="Unassembled WGS sequence"/>
</dbReference>
<dbReference type="HOGENOM" id="CLU_029491_0_0_1"/>
<accession>E9GHS3</accession>
<dbReference type="Pfam" id="PF01410">
    <property type="entry name" value="COLFI"/>
    <property type="match status" value="1"/>
</dbReference>
<feature type="chain" id="PRO_5003237044" description="C1q domain-containing protein" evidence="5">
    <location>
        <begin position="21"/>
        <end position="515"/>
    </location>
</feature>
<organism evidence="7 8">
    <name type="scientific">Daphnia pulex</name>
    <name type="common">Water flea</name>
    <dbReference type="NCBI Taxonomy" id="6669"/>
    <lineage>
        <taxon>Eukaryota</taxon>
        <taxon>Metazoa</taxon>
        <taxon>Ecdysozoa</taxon>
        <taxon>Arthropoda</taxon>
        <taxon>Crustacea</taxon>
        <taxon>Branchiopoda</taxon>
        <taxon>Diplostraca</taxon>
        <taxon>Cladocera</taxon>
        <taxon>Anomopoda</taxon>
        <taxon>Daphniidae</taxon>
        <taxon>Daphnia</taxon>
    </lineage>
</organism>
<proteinExistence type="predicted"/>
<evidence type="ECO:0000313" key="7">
    <source>
        <dbReference type="EMBL" id="EFX80886.1"/>
    </source>
</evidence>
<reference evidence="7 8" key="1">
    <citation type="journal article" date="2011" name="Science">
        <title>The ecoresponsive genome of Daphnia pulex.</title>
        <authorList>
            <person name="Colbourne J.K."/>
            <person name="Pfrender M.E."/>
            <person name="Gilbert D."/>
            <person name="Thomas W.K."/>
            <person name="Tucker A."/>
            <person name="Oakley T.H."/>
            <person name="Tokishita S."/>
            <person name="Aerts A."/>
            <person name="Arnold G.J."/>
            <person name="Basu M.K."/>
            <person name="Bauer D.J."/>
            <person name="Caceres C.E."/>
            <person name="Carmel L."/>
            <person name="Casola C."/>
            <person name="Choi J.H."/>
            <person name="Detter J.C."/>
            <person name="Dong Q."/>
            <person name="Dusheyko S."/>
            <person name="Eads B.D."/>
            <person name="Frohlich T."/>
            <person name="Geiler-Samerotte K.A."/>
            <person name="Gerlach D."/>
            <person name="Hatcher P."/>
            <person name="Jogdeo S."/>
            <person name="Krijgsveld J."/>
            <person name="Kriventseva E.V."/>
            <person name="Kultz D."/>
            <person name="Laforsch C."/>
            <person name="Lindquist E."/>
            <person name="Lopez J."/>
            <person name="Manak J.R."/>
            <person name="Muller J."/>
            <person name="Pangilinan J."/>
            <person name="Patwardhan R.P."/>
            <person name="Pitluck S."/>
            <person name="Pritham E.J."/>
            <person name="Rechtsteiner A."/>
            <person name="Rho M."/>
            <person name="Rogozin I.B."/>
            <person name="Sakarya O."/>
            <person name="Salamov A."/>
            <person name="Schaack S."/>
            <person name="Shapiro H."/>
            <person name="Shiga Y."/>
            <person name="Skalitzky C."/>
            <person name="Smith Z."/>
            <person name="Souvorov A."/>
            <person name="Sung W."/>
            <person name="Tang Z."/>
            <person name="Tsuchiya D."/>
            <person name="Tu H."/>
            <person name="Vos H."/>
            <person name="Wang M."/>
            <person name="Wolf Y.I."/>
            <person name="Yamagata H."/>
            <person name="Yamada T."/>
            <person name="Ye Y."/>
            <person name="Shaw J.R."/>
            <person name="Andrews J."/>
            <person name="Crease T.J."/>
            <person name="Tang H."/>
            <person name="Lucas S.M."/>
            <person name="Robertson H.M."/>
            <person name="Bork P."/>
            <person name="Koonin E.V."/>
            <person name="Zdobnov E.M."/>
            <person name="Grigoriev I.V."/>
            <person name="Lynch M."/>
            <person name="Boore J.L."/>
        </authorList>
    </citation>
    <scope>NUCLEOTIDE SEQUENCE [LARGE SCALE GENOMIC DNA]</scope>
</reference>
<dbReference type="InParanoid" id="E9GHS3"/>
<dbReference type="GO" id="GO:0005201">
    <property type="term" value="F:extracellular matrix structural constituent"/>
    <property type="evidence" value="ECO:0007669"/>
    <property type="project" value="InterPro"/>
</dbReference>
<dbReference type="PROSITE" id="PS50871">
    <property type="entry name" value="C1Q"/>
    <property type="match status" value="1"/>
</dbReference>
<evidence type="ECO:0000256" key="1">
    <source>
        <dbReference type="ARBA" id="ARBA00004613"/>
    </source>
</evidence>
<feature type="signal peptide" evidence="5">
    <location>
        <begin position="1"/>
        <end position="20"/>
    </location>
</feature>
<dbReference type="InterPro" id="IPR036056">
    <property type="entry name" value="Fibrinogen-like_C"/>
</dbReference>
<gene>
    <name evidence="7" type="ORF">DAPPUDRAFT_224392</name>
</gene>
<dbReference type="Gene3D" id="2.60.120.1000">
    <property type="match status" value="1"/>
</dbReference>
<dbReference type="GO" id="GO:0005615">
    <property type="term" value="C:extracellular space"/>
    <property type="evidence" value="ECO:0000318"/>
    <property type="project" value="GO_Central"/>
</dbReference>
<dbReference type="InterPro" id="IPR000885">
    <property type="entry name" value="Fib_collagen_C"/>
</dbReference>
<keyword evidence="3 5" id="KW-0732">Signal</keyword>
<name>E9GHS3_DAPPU</name>
<dbReference type="InterPro" id="IPR008983">
    <property type="entry name" value="Tumour_necrosis_fac-like_dom"/>
</dbReference>
<dbReference type="eggNOG" id="KOG3516">
    <property type="taxonomic scope" value="Eukaryota"/>
</dbReference>
<evidence type="ECO:0000256" key="2">
    <source>
        <dbReference type="ARBA" id="ARBA00022525"/>
    </source>
</evidence>
<feature type="domain" description="C1q" evidence="6">
    <location>
        <begin position="388"/>
        <end position="515"/>
    </location>
</feature>
<keyword evidence="4" id="KW-0176">Collagen</keyword>
<dbReference type="NCBIfam" id="NF040941">
    <property type="entry name" value="GGGWT_bact"/>
    <property type="match status" value="1"/>
</dbReference>
<evidence type="ECO:0000256" key="3">
    <source>
        <dbReference type="ARBA" id="ARBA00022729"/>
    </source>
</evidence>
<dbReference type="OrthoDB" id="6350048at2759"/>